<dbReference type="Proteomes" id="UP000244090">
    <property type="component" value="Unassembled WGS sequence"/>
</dbReference>
<evidence type="ECO:0008006" key="4">
    <source>
        <dbReference type="Google" id="ProtNLM"/>
    </source>
</evidence>
<organism evidence="2 3">
    <name type="scientific">Kordia periserrulae</name>
    <dbReference type="NCBI Taxonomy" id="701523"/>
    <lineage>
        <taxon>Bacteria</taxon>
        <taxon>Pseudomonadati</taxon>
        <taxon>Bacteroidota</taxon>
        <taxon>Flavobacteriia</taxon>
        <taxon>Flavobacteriales</taxon>
        <taxon>Flavobacteriaceae</taxon>
        <taxon>Kordia</taxon>
    </lineage>
</organism>
<accession>A0A2T6BT21</accession>
<dbReference type="InterPro" id="IPR047111">
    <property type="entry name" value="YbaP-like"/>
</dbReference>
<evidence type="ECO:0000313" key="2">
    <source>
        <dbReference type="EMBL" id="PTX59223.1"/>
    </source>
</evidence>
<keyword evidence="1" id="KW-0732">Signal</keyword>
<protein>
    <recommendedName>
        <fullName evidence="4">TraB family protein</fullName>
    </recommendedName>
</protein>
<dbReference type="RefSeq" id="WP_108116392.1">
    <property type="nucleotide sequence ID" value="NZ_QBKT01000010.1"/>
</dbReference>
<evidence type="ECO:0000256" key="1">
    <source>
        <dbReference type="SAM" id="SignalP"/>
    </source>
</evidence>
<dbReference type="OrthoDB" id="9798714at2"/>
<dbReference type="CDD" id="cd14789">
    <property type="entry name" value="Tiki"/>
    <property type="match status" value="1"/>
</dbReference>
<gene>
    <name evidence="2" type="ORF">C8N46_11059</name>
</gene>
<dbReference type="AlphaFoldDB" id="A0A2T6BT21"/>
<sequence length="284" mass="32765">MKKLLAFCCFLIGSFAINAQKQTLENSVLWKIEHKDLKEPSYLMGTIHILCKDDFSIPKKVIDAFDKTERLVLEVDMSDMKALMAAQKKMMSGGKLTETLSKEQQAYLDNLLKKELNMSLKMVDSYTLATVYSLLIQQSFDCPLKKMYEVELTNLAKAARKEVAGLETLDAQLDFFDKAYPKDFLWKQIELFSEYKDLTNDMVTSYIDEDIEKLYAEVRDERFFNKTTEHWLLTVRNTNWAKLMPEMMKKQATFFAVGAAHLPGENGVINLLRQKGYTVTPVLK</sequence>
<feature type="chain" id="PRO_5015495696" description="TraB family protein" evidence="1">
    <location>
        <begin position="20"/>
        <end position="284"/>
    </location>
</feature>
<comment type="caution">
    <text evidence="2">The sequence shown here is derived from an EMBL/GenBank/DDBJ whole genome shotgun (WGS) entry which is preliminary data.</text>
</comment>
<dbReference type="PANTHER" id="PTHR40590">
    <property type="entry name" value="CYTOPLASMIC PROTEIN-RELATED"/>
    <property type="match status" value="1"/>
</dbReference>
<dbReference type="Pfam" id="PF01963">
    <property type="entry name" value="TraB_PrgY_gumN"/>
    <property type="match status" value="1"/>
</dbReference>
<proteinExistence type="predicted"/>
<dbReference type="EMBL" id="QBKT01000010">
    <property type="protein sequence ID" value="PTX59223.1"/>
    <property type="molecule type" value="Genomic_DNA"/>
</dbReference>
<evidence type="ECO:0000313" key="3">
    <source>
        <dbReference type="Proteomes" id="UP000244090"/>
    </source>
</evidence>
<keyword evidence="3" id="KW-1185">Reference proteome</keyword>
<dbReference type="InterPro" id="IPR002816">
    <property type="entry name" value="TraB/PrgY/GumN_fam"/>
</dbReference>
<feature type="signal peptide" evidence="1">
    <location>
        <begin position="1"/>
        <end position="19"/>
    </location>
</feature>
<dbReference type="PANTHER" id="PTHR40590:SF1">
    <property type="entry name" value="CYTOPLASMIC PROTEIN"/>
    <property type="match status" value="1"/>
</dbReference>
<reference evidence="2 3" key="1">
    <citation type="submission" date="2018-04" db="EMBL/GenBank/DDBJ databases">
        <title>Genomic Encyclopedia of Archaeal and Bacterial Type Strains, Phase II (KMG-II): from individual species to whole genera.</title>
        <authorList>
            <person name="Goeker M."/>
        </authorList>
    </citation>
    <scope>NUCLEOTIDE SEQUENCE [LARGE SCALE GENOMIC DNA]</scope>
    <source>
        <strain evidence="2 3">DSM 25731</strain>
    </source>
</reference>
<name>A0A2T6BT21_9FLAO</name>